<gene>
    <name evidence="1" type="ORF">JKG68_31460</name>
</gene>
<reference evidence="1" key="1">
    <citation type="submission" date="2021-01" db="EMBL/GenBank/DDBJ databases">
        <title>Microvirga sp.</title>
        <authorList>
            <person name="Kim M.K."/>
        </authorList>
    </citation>
    <scope>NUCLEOTIDE SEQUENCE</scope>
    <source>
        <strain evidence="1">5420S-16</strain>
    </source>
</reference>
<comment type="caution">
    <text evidence="1">The sequence shown here is derived from an EMBL/GenBank/DDBJ whole genome shotgun (WGS) entry which is preliminary data.</text>
</comment>
<name>A0A937D150_9HYPH</name>
<dbReference type="EMBL" id="JAEQMY010000204">
    <property type="protein sequence ID" value="MBL0408389.1"/>
    <property type="molecule type" value="Genomic_DNA"/>
</dbReference>
<protein>
    <submittedName>
        <fullName evidence="1">Uncharacterized protein</fullName>
    </submittedName>
</protein>
<evidence type="ECO:0000313" key="1">
    <source>
        <dbReference type="EMBL" id="MBL0408389.1"/>
    </source>
</evidence>
<evidence type="ECO:0000313" key="2">
    <source>
        <dbReference type="Proteomes" id="UP000605848"/>
    </source>
</evidence>
<keyword evidence="2" id="KW-1185">Reference proteome</keyword>
<dbReference type="AlphaFoldDB" id="A0A937D150"/>
<sequence>MPAMPLSLSFEAHSAPSKQHKRNIFLQIVDAIGETNRRRAEREVTRFLARHGGRFPDSVD</sequence>
<dbReference type="Proteomes" id="UP000605848">
    <property type="component" value="Unassembled WGS sequence"/>
</dbReference>
<dbReference type="RefSeq" id="WP_202066278.1">
    <property type="nucleotide sequence ID" value="NZ_JAEQMY010000204.1"/>
</dbReference>
<accession>A0A937D150</accession>
<organism evidence="1 2">
    <name type="scientific">Microvirga aerilata</name>
    <dbReference type="NCBI Taxonomy" id="670292"/>
    <lineage>
        <taxon>Bacteria</taxon>
        <taxon>Pseudomonadati</taxon>
        <taxon>Pseudomonadota</taxon>
        <taxon>Alphaproteobacteria</taxon>
        <taxon>Hyphomicrobiales</taxon>
        <taxon>Methylobacteriaceae</taxon>
        <taxon>Microvirga</taxon>
    </lineage>
</organism>
<proteinExistence type="predicted"/>